<dbReference type="AlphaFoldDB" id="X0T9M9"/>
<feature type="non-terminal residue" evidence="2">
    <location>
        <position position="1"/>
    </location>
</feature>
<dbReference type="Pfam" id="PF04909">
    <property type="entry name" value="Amidohydro_2"/>
    <property type="match status" value="1"/>
</dbReference>
<name>X0T9M9_9ZZZZ</name>
<reference evidence="2" key="1">
    <citation type="journal article" date="2014" name="Front. Microbiol.">
        <title>High frequency of phylogenetically diverse reductive dehalogenase-homologous genes in deep subseafloor sedimentary metagenomes.</title>
        <authorList>
            <person name="Kawai M."/>
            <person name="Futagami T."/>
            <person name="Toyoda A."/>
            <person name="Takaki Y."/>
            <person name="Nishi S."/>
            <person name="Hori S."/>
            <person name="Arai W."/>
            <person name="Tsubouchi T."/>
            <person name="Morono Y."/>
            <person name="Uchiyama I."/>
            <person name="Ito T."/>
            <person name="Fujiyama A."/>
            <person name="Inagaki F."/>
            <person name="Takami H."/>
        </authorList>
    </citation>
    <scope>NUCLEOTIDE SEQUENCE</scope>
    <source>
        <strain evidence="2">Expedition CK06-06</strain>
    </source>
</reference>
<dbReference type="InterPro" id="IPR006680">
    <property type="entry name" value="Amidohydro-rel"/>
</dbReference>
<dbReference type="GO" id="GO:0016787">
    <property type="term" value="F:hydrolase activity"/>
    <property type="evidence" value="ECO:0007669"/>
    <property type="project" value="InterPro"/>
</dbReference>
<feature type="domain" description="Amidohydrolase-related" evidence="1">
    <location>
        <begin position="2"/>
        <end position="90"/>
    </location>
</feature>
<gene>
    <name evidence="2" type="ORF">S01H1_24037</name>
</gene>
<dbReference type="Gene3D" id="3.20.20.140">
    <property type="entry name" value="Metal-dependent hydrolases"/>
    <property type="match status" value="1"/>
</dbReference>
<protein>
    <recommendedName>
        <fullName evidence="1">Amidohydrolase-related domain-containing protein</fullName>
    </recommendedName>
</protein>
<feature type="non-terminal residue" evidence="2">
    <location>
        <position position="95"/>
    </location>
</feature>
<evidence type="ECO:0000313" key="2">
    <source>
        <dbReference type="EMBL" id="GAF90203.1"/>
    </source>
</evidence>
<dbReference type="EMBL" id="BARS01014118">
    <property type="protein sequence ID" value="GAF90203.1"/>
    <property type="molecule type" value="Genomic_DNA"/>
</dbReference>
<proteinExistence type="predicted"/>
<organism evidence="2">
    <name type="scientific">marine sediment metagenome</name>
    <dbReference type="NCBI Taxonomy" id="412755"/>
    <lineage>
        <taxon>unclassified sequences</taxon>
        <taxon>metagenomes</taxon>
        <taxon>ecological metagenomes</taxon>
    </lineage>
</organism>
<accession>X0T9M9</accession>
<evidence type="ECO:0000259" key="1">
    <source>
        <dbReference type="Pfam" id="PF04909"/>
    </source>
</evidence>
<sequence length="95" mass="11306">PAYDLRNMNPLTLWKVCSDFPTLNFVIPHFGACYWRELLQLCWQCPSVHVDTSGSNQWMRWMPYELTLKDLFRKSMETIGAERLIFATDSSWFPR</sequence>
<comment type="caution">
    <text evidence="2">The sequence shown here is derived from an EMBL/GenBank/DDBJ whole genome shotgun (WGS) entry which is preliminary data.</text>
</comment>
<dbReference type="SUPFAM" id="SSF51556">
    <property type="entry name" value="Metallo-dependent hydrolases"/>
    <property type="match status" value="1"/>
</dbReference>
<dbReference type="InterPro" id="IPR032466">
    <property type="entry name" value="Metal_Hydrolase"/>
</dbReference>